<evidence type="ECO:0000313" key="4">
    <source>
        <dbReference type="Proteomes" id="UP000198584"/>
    </source>
</evidence>
<feature type="region of interest" description="Disordered" evidence="1">
    <location>
        <begin position="60"/>
        <end position="92"/>
    </location>
</feature>
<dbReference type="EMBL" id="FNQR01000002">
    <property type="protein sequence ID" value="SDZ93754.1"/>
    <property type="molecule type" value="Genomic_DNA"/>
</dbReference>
<evidence type="ECO:0000313" key="3">
    <source>
        <dbReference type="EMBL" id="SDZ93754.1"/>
    </source>
</evidence>
<dbReference type="AlphaFoldDB" id="A0A1H3X524"/>
<protein>
    <submittedName>
        <fullName evidence="3">Uncharacterized protein</fullName>
    </submittedName>
</protein>
<evidence type="ECO:0000256" key="2">
    <source>
        <dbReference type="SAM" id="Phobius"/>
    </source>
</evidence>
<gene>
    <name evidence="3" type="ORF">SAMN05421743_10227</name>
</gene>
<reference evidence="3 4" key="1">
    <citation type="submission" date="2016-10" db="EMBL/GenBank/DDBJ databases">
        <authorList>
            <person name="de Groot N.N."/>
        </authorList>
    </citation>
    <scope>NUCLEOTIDE SEQUENCE [LARGE SCALE GENOMIC DNA]</scope>
    <source>
        <strain evidence="3 4">CCM7597</strain>
    </source>
</reference>
<feature type="transmembrane region" description="Helical" evidence="2">
    <location>
        <begin position="30"/>
        <end position="50"/>
    </location>
</feature>
<feature type="compositionally biased region" description="Low complexity" evidence="1">
    <location>
        <begin position="75"/>
        <end position="92"/>
    </location>
</feature>
<keyword evidence="2" id="KW-0472">Membrane</keyword>
<keyword evidence="2" id="KW-1133">Transmembrane helix</keyword>
<organism evidence="3 4">
    <name type="scientific">Thalassobacillus cyri</name>
    <dbReference type="NCBI Taxonomy" id="571932"/>
    <lineage>
        <taxon>Bacteria</taxon>
        <taxon>Bacillati</taxon>
        <taxon>Bacillota</taxon>
        <taxon>Bacilli</taxon>
        <taxon>Bacillales</taxon>
        <taxon>Bacillaceae</taxon>
        <taxon>Thalassobacillus</taxon>
    </lineage>
</organism>
<accession>A0A1H3X524</accession>
<evidence type="ECO:0000256" key="1">
    <source>
        <dbReference type="SAM" id="MobiDB-lite"/>
    </source>
</evidence>
<sequence length="203" mass="22433">MKCYSAYIKLGGNSLIKGIDMGRLFSFKGLMTILLILMAGALGFFGIMIFTDINDNNKTENTATDTVEQEEDSQSESGNNAETSETSSTTTFEDAGDLISRAHSFYNDTTGYGELDDGVDWKAQSEQAGRFLSYIKNQSFEDPPTLQADMDAVSNYLEEIANGSQDKSNVKNAHRYFHDLDIAINDFTNYKEVWGVTETLGNG</sequence>
<proteinExistence type="predicted"/>
<dbReference type="STRING" id="571932.SAMN05421743_10227"/>
<name>A0A1H3X524_9BACI</name>
<keyword evidence="4" id="KW-1185">Reference proteome</keyword>
<dbReference type="Proteomes" id="UP000198584">
    <property type="component" value="Unassembled WGS sequence"/>
</dbReference>
<keyword evidence="2" id="KW-0812">Transmembrane</keyword>